<dbReference type="GO" id="GO:0008270">
    <property type="term" value="F:zinc ion binding"/>
    <property type="evidence" value="ECO:0007669"/>
    <property type="project" value="InterPro"/>
</dbReference>
<keyword evidence="13" id="KW-0865">Zymogen</keyword>
<dbReference type="SMART" id="SM00120">
    <property type="entry name" value="HX"/>
    <property type="match status" value="4"/>
</dbReference>
<feature type="domain" description="Peptidase metallopeptidase" evidence="21">
    <location>
        <begin position="106"/>
        <end position="263"/>
    </location>
</feature>
<evidence type="ECO:0000313" key="23">
    <source>
        <dbReference type="Proteomes" id="UP000694545"/>
    </source>
</evidence>
<evidence type="ECO:0000256" key="18">
    <source>
        <dbReference type="PIRSR" id="PIRSR621190-3"/>
    </source>
</evidence>
<keyword evidence="6 16" id="KW-0479">Metal-binding</keyword>
<evidence type="ECO:0000256" key="9">
    <source>
        <dbReference type="ARBA" id="ARBA00022801"/>
    </source>
</evidence>
<reference evidence="22" key="1">
    <citation type="submission" date="2025-08" db="UniProtKB">
        <authorList>
            <consortium name="Ensembl"/>
        </authorList>
    </citation>
    <scope>IDENTIFICATION</scope>
</reference>
<dbReference type="SUPFAM" id="SSF50923">
    <property type="entry name" value="Hemopexin-like domain"/>
    <property type="match status" value="1"/>
</dbReference>
<dbReference type="Pfam" id="PF01471">
    <property type="entry name" value="PG_binding_1"/>
    <property type="match status" value="1"/>
</dbReference>
<feature type="binding site" evidence="16">
    <location>
        <position position="227"/>
    </location>
    <ligand>
        <name>Zn(2+)</name>
        <dbReference type="ChEBI" id="CHEBI:29105"/>
        <label>2</label>
        <note>catalytic</note>
    </ligand>
</feature>
<evidence type="ECO:0000256" key="7">
    <source>
        <dbReference type="ARBA" id="ARBA00022729"/>
    </source>
</evidence>
<dbReference type="Proteomes" id="UP000694545">
    <property type="component" value="Unplaced"/>
</dbReference>
<dbReference type="InterPro" id="IPR000585">
    <property type="entry name" value="Hemopexin-like_dom"/>
</dbReference>
<feature type="binding site" evidence="17">
    <location>
        <position position="418"/>
    </location>
    <ligand>
        <name>Ca(2+)</name>
        <dbReference type="ChEBI" id="CHEBI:29108"/>
        <label>4</label>
    </ligand>
</feature>
<feature type="binding site" evidence="17">
    <location>
        <position position="171"/>
    </location>
    <ligand>
        <name>Zn(2+)</name>
        <dbReference type="ChEBI" id="CHEBI:29105"/>
        <label>1</label>
    </ligand>
</feature>
<feature type="signal peptide" evidence="20">
    <location>
        <begin position="1"/>
        <end position="23"/>
    </location>
</feature>
<evidence type="ECO:0000256" key="13">
    <source>
        <dbReference type="ARBA" id="ARBA00023145"/>
    </source>
</evidence>
<feature type="binding site" evidence="17">
    <location>
        <position position="321"/>
    </location>
    <ligand>
        <name>Ca(2+)</name>
        <dbReference type="ChEBI" id="CHEBI:29108"/>
        <label>4</label>
    </ligand>
</feature>
<feature type="binding site" evidence="17">
    <location>
        <position position="169"/>
    </location>
    <ligand>
        <name>Zn(2+)</name>
        <dbReference type="ChEBI" id="CHEBI:29105"/>
        <label>1</label>
    </ligand>
</feature>
<keyword evidence="5" id="KW-0645">Protease</keyword>
<dbReference type="PIRSF" id="PIRSF001191">
    <property type="entry name" value="Peptidase_M10A_matrix"/>
    <property type="match status" value="1"/>
</dbReference>
<comment type="cofactor">
    <cofactor evidence="17">
        <name>Ca(2+)</name>
        <dbReference type="ChEBI" id="CHEBI:29108"/>
    </cofactor>
    <text evidence="17">Can bind about 5 Ca(2+) ions per subunit.</text>
</comment>
<keyword evidence="10 16" id="KW-0862">Zinc</keyword>
<proteinExistence type="inferred from homology"/>
<organism evidence="22 23">
    <name type="scientific">Varanus komodoensis</name>
    <name type="common">Komodo dragon</name>
    <dbReference type="NCBI Taxonomy" id="61221"/>
    <lineage>
        <taxon>Eukaryota</taxon>
        <taxon>Metazoa</taxon>
        <taxon>Chordata</taxon>
        <taxon>Craniata</taxon>
        <taxon>Vertebrata</taxon>
        <taxon>Euteleostomi</taxon>
        <taxon>Lepidosauria</taxon>
        <taxon>Squamata</taxon>
        <taxon>Bifurcata</taxon>
        <taxon>Unidentata</taxon>
        <taxon>Episquamata</taxon>
        <taxon>Toxicofera</taxon>
        <taxon>Anguimorpha</taxon>
        <taxon>Paleoanguimorpha</taxon>
        <taxon>Varanoidea</taxon>
        <taxon>Varanidae</taxon>
        <taxon>Varanus</taxon>
    </lineage>
</organism>
<keyword evidence="8" id="KW-0677">Repeat</keyword>
<feature type="binding site" evidence="17">
    <location>
        <position position="177"/>
    </location>
    <ligand>
        <name>Ca(2+)</name>
        <dbReference type="ChEBI" id="CHEBI:29108"/>
        <label>3</label>
    </ligand>
</feature>
<feature type="binding site" evidence="17">
    <location>
        <position position="159"/>
    </location>
    <ligand>
        <name>Ca(2+)</name>
        <dbReference type="ChEBI" id="CHEBI:29108"/>
        <label>2</label>
    </ligand>
</feature>
<feature type="binding site" evidence="17">
    <location>
        <position position="195"/>
    </location>
    <ligand>
        <name>Zn(2+)</name>
        <dbReference type="ChEBI" id="CHEBI:29105"/>
        <label>1</label>
    </ligand>
</feature>
<keyword evidence="3" id="KW-0964">Secreted</keyword>
<dbReference type="CDD" id="cd04278">
    <property type="entry name" value="ZnMc_MMP"/>
    <property type="match status" value="1"/>
</dbReference>
<evidence type="ECO:0000256" key="1">
    <source>
        <dbReference type="ARBA" id="ARBA00004498"/>
    </source>
</evidence>
<dbReference type="Pfam" id="PF00045">
    <property type="entry name" value="Hemopexin"/>
    <property type="match status" value="4"/>
</dbReference>
<dbReference type="CDD" id="cd00094">
    <property type="entry name" value="HX"/>
    <property type="match status" value="1"/>
</dbReference>
<dbReference type="PROSITE" id="PS51642">
    <property type="entry name" value="HEMOPEXIN_2"/>
    <property type="match status" value="4"/>
</dbReference>
<evidence type="ECO:0000256" key="5">
    <source>
        <dbReference type="ARBA" id="ARBA00022670"/>
    </source>
</evidence>
<feature type="binding site" evidence="16">
    <location>
        <position position="217"/>
    </location>
    <ligand>
        <name>Zn(2+)</name>
        <dbReference type="ChEBI" id="CHEBI:29105"/>
        <label>2</label>
        <note>catalytic</note>
    </ligand>
</feature>
<evidence type="ECO:0000256" key="3">
    <source>
        <dbReference type="ARBA" id="ARBA00022525"/>
    </source>
</evidence>
<evidence type="ECO:0000256" key="6">
    <source>
        <dbReference type="ARBA" id="ARBA00022723"/>
    </source>
</evidence>
<dbReference type="InterPro" id="IPR002477">
    <property type="entry name" value="Peptidoglycan-bd-like"/>
</dbReference>
<dbReference type="PROSITE" id="PS00546">
    <property type="entry name" value="CYSTEINE_SWITCH"/>
    <property type="match status" value="1"/>
</dbReference>
<dbReference type="InterPro" id="IPR036365">
    <property type="entry name" value="PGBD-like_sf"/>
</dbReference>
<dbReference type="PANTHER" id="PTHR10201">
    <property type="entry name" value="MATRIX METALLOPROTEINASE"/>
    <property type="match status" value="1"/>
</dbReference>
<dbReference type="GO" id="GO:0006508">
    <property type="term" value="P:proteolysis"/>
    <property type="evidence" value="ECO:0007669"/>
    <property type="project" value="UniProtKB-KW"/>
</dbReference>
<dbReference type="InterPro" id="IPR033739">
    <property type="entry name" value="M10A_MMP"/>
</dbReference>
<feature type="binding site" evidence="17">
    <location>
        <position position="323"/>
    </location>
    <ligand>
        <name>Ca(2+)</name>
        <dbReference type="ChEBI" id="CHEBI:29108"/>
        <label>5</label>
    </ligand>
</feature>
<evidence type="ECO:0000256" key="4">
    <source>
        <dbReference type="ARBA" id="ARBA00022530"/>
    </source>
</evidence>
<dbReference type="SUPFAM" id="SSF55486">
    <property type="entry name" value="Metalloproteases ('zincins'), catalytic domain"/>
    <property type="match status" value="1"/>
</dbReference>
<feature type="binding site" evidence="17">
    <location>
        <position position="191"/>
    </location>
    <ligand>
        <name>Ca(2+)</name>
        <dbReference type="ChEBI" id="CHEBI:29108"/>
        <label>2</label>
    </ligand>
</feature>
<keyword evidence="12" id="KW-0482">Metalloprotease</keyword>
<evidence type="ECO:0000256" key="16">
    <source>
        <dbReference type="PIRSR" id="PIRSR001191-2"/>
    </source>
</evidence>
<accession>A0A8D2JHW7</accession>
<dbReference type="GO" id="GO:0004222">
    <property type="term" value="F:metalloendopeptidase activity"/>
    <property type="evidence" value="ECO:0007669"/>
    <property type="project" value="InterPro"/>
</dbReference>
<feature type="binding site" evidence="16">
    <location>
        <position position="221"/>
    </location>
    <ligand>
        <name>Zn(2+)</name>
        <dbReference type="ChEBI" id="CHEBI:29105"/>
        <label>2</label>
        <note>catalytic</note>
    </ligand>
</feature>
<evidence type="ECO:0000256" key="20">
    <source>
        <dbReference type="SAM" id="SignalP"/>
    </source>
</evidence>
<dbReference type="PRINTS" id="PR00138">
    <property type="entry name" value="MATRIXIN"/>
</dbReference>
<comment type="similarity">
    <text evidence="2">Belongs to the peptidase M10A family.</text>
</comment>
<comment type="subcellular location">
    <subcellularLocation>
        <location evidence="1">Secreted</location>
        <location evidence="1">Extracellular space</location>
        <location evidence="1">Extracellular matrix</location>
    </subcellularLocation>
</comment>
<dbReference type="InterPro" id="IPR036375">
    <property type="entry name" value="Hemopexin-like_dom_sf"/>
</dbReference>
<feature type="active site" evidence="15">
    <location>
        <position position="218"/>
    </location>
</feature>
<dbReference type="InterPro" id="IPR018487">
    <property type="entry name" value="Hemopexin-like_repeat"/>
</dbReference>
<keyword evidence="9" id="KW-0378">Hydrolase</keyword>
<feature type="binding site" evidence="17">
    <location>
        <position position="200"/>
    </location>
    <ligand>
        <name>Ca(2+)</name>
        <dbReference type="ChEBI" id="CHEBI:29108"/>
        <label>3</label>
    </ligand>
</feature>
<evidence type="ECO:0000256" key="15">
    <source>
        <dbReference type="PIRSR" id="PIRSR001191-1"/>
    </source>
</evidence>
<dbReference type="InterPro" id="IPR006026">
    <property type="entry name" value="Peptidase_Metallo"/>
</dbReference>
<dbReference type="Pfam" id="PF00413">
    <property type="entry name" value="Peptidase_M10"/>
    <property type="match status" value="1"/>
</dbReference>
<sequence>MKSFLLTVALCGALCGTWPVVQEAQNIEEKDMELAKKYMENYYPDSSPIPVVRSRSINSIPTYKIKQMQKFLGLKVTGKLDPSTLKIISKPRCGVPDIGEFSIFPRSPTWGKKHLTYRILNYTPDMHPAAVNEAIERAWKIWSDVTPLTFTQVYNIPADIDISFVEGNHGDGFPFYGPGGQLAHAFSPEYGGDAHFDEAEFWSEDLKGTNLFLVAAHEFGHSLGLQHSNVQGSLMYPHYQPWDPRSFSLHTDDIVGIQYLYGKSPSTDMCDPHLTFDAVTTLRRETVFFKDSFFWRKFPQKREIEKTPISAFWPVLSSGVDAAYENEDDDTVFLFKGKKYWAAKGSIIQPGFPKNIHHLGFPRTVKKIDAAAHDIYSKKTYFFSGNSYWRYDEAKHSMEKGYPRKITVDFPEIGPNVDAAFLDYGRLYLFSGSDQYEFDSRTRRFLGVKKSNSWLGCQ</sequence>
<dbReference type="InterPro" id="IPR001818">
    <property type="entry name" value="Pept_M10_metallopeptidase"/>
</dbReference>
<keyword evidence="14 18" id="KW-1015">Disulfide bond</keyword>
<evidence type="ECO:0000256" key="14">
    <source>
        <dbReference type="ARBA" id="ARBA00023157"/>
    </source>
</evidence>
<keyword evidence="23" id="KW-1185">Reference proteome</keyword>
<keyword evidence="4" id="KW-0272">Extracellular matrix</keyword>
<feature type="binding site" evidence="17">
    <location>
        <position position="184"/>
    </location>
    <ligand>
        <name>Zn(2+)</name>
        <dbReference type="ChEBI" id="CHEBI:29105"/>
        <label>1</label>
    </ligand>
</feature>
<keyword evidence="11 17" id="KW-0106">Calcium</keyword>
<evidence type="ECO:0000256" key="10">
    <source>
        <dbReference type="ARBA" id="ARBA00022833"/>
    </source>
</evidence>
<dbReference type="Ensembl" id="ENSVKKT00000013450.1">
    <property type="protein sequence ID" value="ENSVKKP00000013132.1"/>
    <property type="gene ID" value="ENSVKKG00000009084.1"/>
</dbReference>
<dbReference type="Gene3D" id="3.40.390.10">
    <property type="entry name" value="Collagenase (Catalytic Domain)"/>
    <property type="match status" value="1"/>
</dbReference>
<feature type="repeat" description="Hemopexin" evidence="19">
    <location>
        <begin position="365"/>
        <end position="413"/>
    </location>
</feature>
<dbReference type="SUPFAM" id="SSF47090">
    <property type="entry name" value="PGBD-like"/>
    <property type="match status" value="1"/>
</dbReference>
<evidence type="ECO:0000313" key="22">
    <source>
        <dbReference type="Ensembl" id="ENSVKKP00000013132.1"/>
    </source>
</evidence>
<feature type="binding site" evidence="17">
    <location>
        <position position="197"/>
    </location>
    <ligand>
        <name>Ca(2+)</name>
        <dbReference type="ChEBI" id="CHEBI:29108"/>
        <label>3</label>
    </ligand>
</feature>
<gene>
    <name evidence="22" type="primary">LOC123029250</name>
</gene>
<evidence type="ECO:0000256" key="11">
    <source>
        <dbReference type="ARBA" id="ARBA00022837"/>
    </source>
</evidence>
<dbReference type="GO" id="GO:0030574">
    <property type="term" value="P:collagen catabolic process"/>
    <property type="evidence" value="ECO:0007669"/>
    <property type="project" value="TreeGrafter"/>
</dbReference>
<reference evidence="22" key="2">
    <citation type="submission" date="2025-09" db="UniProtKB">
        <authorList>
            <consortium name="Ensembl"/>
        </authorList>
    </citation>
    <scope>IDENTIFICATION</scope>
</reference>
<dbReference type="InterPro" id="IPR021190">
    <property type="entry name" value="Pept_M10A"/>
</dbReference>
<evidence type="ECO:0000259" key="21">
    <source>
        <dbReference type="SMART" id="SM00235"/>
    </source>
</evidence>
<dbReference type="InterPro" id="IPR021158">
    <property type="entry name" value="Pept_M10A_Zn_BS"/>
</dbReference>
<feature type="binding site" evidence="17">
    <location>
        <position position="277"/>
    </location>
    <ligand>
        <name>Ca(2+)</name>
        <dbReference type="ChEBI" id="CHEBI:29108"/>
        <label>4</label>
    </ligand>
</feature>
<feature type="binding site" evidence="17">
    <location>
        <position position="371"/>
    </location>
    <ligand>
        <name>Ca(2+)</name>
        <dbReference type="ChEBI" id="CHEBI:29108"/>
        <label>5</label>
    </ligand>
</feature>
<dbReference type="GO" id="GO:0030198">
    <property type="term" value="P:extracellular matrix organization"/>
    <property type="evidence" value="ECO:0007669"/>
    <property type="project" value="TreeGrafter"/>
</dbReference>
<dbReference type="InterPro" id="IPR024079">
    <property type="entry name" value="MetalloPept_cat_dom_sf"/>
</dbReference>
<evidence type="ECO:0000256" key="17">
    <source>
        <dbReference type="PIRSR" id="PIRSR621190-2"/>
    </source>
</evidence>
<comment type="cofactor">
    <cofactor evidence="17">
        <name>Zn(2+)</name>
        <dbReference type="ChEBI" id="CHEBI:29105"/>
    </cofactor>
    <text evidence="17">Binds 2 Zn(2+) ions per subunit.</text>
</comment>
<feature type="binding site" evidence="17">
    <location>
        <position position="125"/>
    </location>
    <ligand>
        <name>Ca(2+)</name>
        <dbReference type="ChEBI" id="CHEBI:29108"/>
        <label>1</label>
    </ligand>
</feature>
<feature type="repeat" description="Hemopexin" evidence="19">
    <location>
        <begin position="414"/>
        <end position="457"/>
    </location>
</feature>
<feature type="chain" id="PRO_5034822714" description="Peptidase metallopeptidase domain-containing protein" evidence="20">
    <location>
        <begin position="24"/>
        <end position="458"/>
    </location>
</feature>
<feature type="binding site" description="in inhibited form" evidence="17">
    <location>
        <position position="93"/>
    </location>
    <ligand>
        <name>Zn(2+)</name>
        <dbReference type="ChEBI" id="CHEBI:29105"/>
        <label>2</label>
        <note>catalytic</note>
    </ligand>
</feature>
<evidence type="ECO:0000256" key="8">
    <source>
        <dbReference type="ARBA" id="ARBA00022737"/>
    </source>
</evidence>
<name>A0A8D2JHW7_VARKO</name>
<evidence type="ECO:0000256" key="2">
    <source>
        <dbReference type="ARBA" id="ARBA00010370"/>
    </source>
</evidence>
<feature type="binding site" evidence="17">
    <location>
        <position position="235"/>
    </location>
    <ligand>
        <name>Zn(2+)</name>
        <dbReference type="ChEBI" id="CHEBI:29105"/>
        <label>2</label>
        <note>catalytic</note>
    </ligand>
</feature>
<feature type="repeat" description="Hemopexin" evidence="19">
    <location>
        <begin position="317"/>
        <end position="363"/>
    </location>
</feature>
<dbReference type="SMART" id="SM00235">
    <property type="entry name" value="ZnMc"/>
    <property type="match status" value="1"/>
</dbReference>
<dbReference type="GO" id="GO:0031012">
    <property type="term" value="C:extracellular matrix"/>
    <property type="evidence" value="ECO:0007669"/>
    <property type="project" value="InterPro"/>
</dbReference>
<protein>
    <recommendedName>
        <fullName evidence="21">Peptidase metallopeptidase domain-containing protein</fullName>
    </recommendedName>
</protein>
<dbReference type="Gene3D" id="2.110.10.10">
    <property type="entry name" value="Hemopexin-like domain"/>
    <property type="match status" value="1"/>
</dbReference>
<feature type="repeat" description="Hemopexin" evidence="19">
    <location>
        <begin position="267"/>
        <end position="316"/>
    </location>
</feature>
<evidence type="ECO:0000256" key="19">
    <source>
        <dbReference type="PROSITE-ProRule" id="PRU01011"/>
    </source>
</evidence>
<keyword evidence="7 20" id="KW-0732">Signal</keyword>
<feature type="disulfide bond" evidence="18">
    <location>
        <begin position="270"/>
        <end position="457"/>
    </location>
</feature>
<dbReference type="AlphaFoldDB" id="A0A8D2JHW7"/>
<dbReference type="FunFam" id="2.110.10.10:FF:000002">
    <property type="entry name" value="Matrix metallopeptidase 3"/>
    <property type="match status" value="1"/>
</dbReference>
<feature type="binding site" evidence="17">
    <location>
        <position position="200"/>
    </location>
    <ligand>
        <name>Ca(2+)</name>
        <dbReference type="ChEBI" id="CHEBI:29108"/>
        <label>1</label>
    </ligand>
</feature>
<evidence type="ECO:0000256" key="12">
    <source>
        <dbReference type="ARBA" id="ARBA00023049"/>
    </source>
</evidence>
<feature type="binding site" evidence="17">
    <location>
        <position position="193"/>
    </location>
    <ligand>
        <name>Ca(2+)</name>
        <dbReference type="ChEBI" id="CHEBI:29108"/>
        <label>2</label>
    </ligand>
</feature>
<dbReference type="PANTHER" id="PTHR10201:SF267">
    <property type="entry name" value="MACROPHAGE METALLOELASTASE"/>
    <property type="match status" value="1"/>
</dbReference>
<dbReference type="FunFam" id="3.40.390.10:FF:000007">
    <property type="entry name" value="Collagenase 3"/>
    <property type="match status" value="1"/>
</dbReference>